<dbReference type="GO" id="GO:0005886">
    <property type="term" value="C:plasma membrane"/>
    <property type="evidence" value="ECO:0007669"/>
    <property type="project" value="UniProtKB-SubCell"/>
</dbReference>
<comment type="catalytic activity">
    <reaction evidence="8">
        <text>fluoride(in) = fluoride(out)</text>
        <dbReference type="Rhea" id="RHEA:76159"/>
        <dbReference type="ChEBI" id="CHEBI:17051"/>
    </reaction>
    <physiologicalReaction direction="left-to-right" evidence="8">
        <dbReference type="Rhea" id="RHEA:76160"/>
    </physiologicalReaction>
</comment>
<keyword evidence="6 10" id="KW-0407">Ion channel</keyword>
<evidence type="ECO:0000256" key="10">
    <source>
        <dbReference type="HAMAP-Rule" id="MF_00454"/>
    </source>
</evidence>
<keyword evidence="5 10" id="KW-0472">Membrane</keyword>
<evidence type="ECO:0000256" key="3">
    <source>
        <dbReference type="ARBA" id="ARBA00022692"/>
    </source>
</evidence>
<feature type="transmembrane region" description="Helical" evidence="10">
    <location>
        <begin position="97"/>
        <end position="121"/>
    </location>
</feature>
<dbReference type="HAMAP" id="MF_00454">
    <property type="entry name" value="FluC"/>
    <property type="match status" value="1"/>
</dbReference>
<comment type="similarity">
    <text evidence="7 10">Belongs to the fluoride channel Fluc/FEX (TC 1.A.43) family.</text>
</comment>
<dbReference type="Proteomes" id="UP000632659">
    <property type="component" value="Unassembled WGS sequence"/>
</dbReference>
<evidence type="ECO:0000313" key="11">
    <source>
        <dbReference type="EMBL" id="MBC8610640.1"/>
    </source>
</evidence>
<keyword evidence="10" id="KW-0406">Ion transport</keyword>
<dbReference type="Pfam" id="PF02537">
    <property type="entry name" value="CRCB"/>
    <property type="match status" value="1"/>
</dbReference>
<feature type="binding site" evidence="10">
    <location>
        <position position="75"/>
    </location>
    <ligand>
        <name>Na(+)</name>
        <dbReference type="ChEBI" id="CHEBI:29101"/>
        <note>structural</note>
    </ligand>
</feature>
<accession>A0A8J6PIB9</accession>
<evidence type="ECO:0000256" key="6">
    <source>
        <dbReference type="ARBA" id="ARBA00023303"/>
    </source>
</evidence>
<keyword evidence="10" id="KW-0813">Transport</keyword>
<keyword evidence="4 10" id="KW-1133">Transmembrane helix</keyword>
<comment type="caution">
    <text evidence="11">The sequence shown here is derived from an EMBL/GenBank/DDBJ whole genome shotgun (WGS) entry which is preliminary data.</text>
</comment>
<evidence type="ECO:0000256" key="5">
    <source>
        <dbReference type="ARBA" id="ARBA00023136"/>
    </source>
</evidence>
<comment type="function">
    <text evidence="9 10">Fluoride-specific ion channel. Important for reducing fluoride concentration in the cell, thus reducing its toxicity.</text>
</comment>
<dbReference type="GO" id="GO:0062054">
    <property type="term" value="F:fluoride channel activity"/>
    <property type="evidence" value="ECO:0007669"/>
    <property type="project" value="UniProtKB-UniRule"/>
</dbReference>
<sequence length="129" mass="13495">MNVVIVGAGGFLGAAGRYLCSGLINQRSNAGVFPLGTLAVNILGAFLIGFLSELFAQCMPERKRLLLFFTTGITGGFTTFSTFSLETMGLFEQGHHGLGVLNILLSVLCCLAGVVIGKLCAQKLAGTLH</sequence>
<dbReference type="InterPro" id="IPR003691">
    <property type="entry name" value="FluC"/>
</dbReference>
<dbReference type="NCBIfam" id="TIGR00494">
    <property type="entry name" value="crcB"/>
    <property type="match status" value="1"/>
</dbReference>
<reference evidence="11" key="1">
    <citation type="submission" date="2020-08" db="EMBL/GenBank/DDBJ databases">
        <title>Genome public.</title>
        <authorList>
            <person name="Liu C."/>
            <person name="Sun Q."/>
        </authorList>
    </citation>
    <scope>NUCLEOTIDE SEQUENCE</scope>
    <source>
        <strain evidence="11">NSJ-15</strain>
    </source>
</reference>
<name>A0A8J6PIB9_9FIRM</name>
<evidence type="ECO:0000313" key="12">
    <source>
        <dbReference type="Proteomes" id="UP000632659"/>
    </source>
</evidence>
<dbReference type="AlphaFoldDB" id="A0A8J6PIB9"/>
<feature type="transmembrane region" description="Helical" evidence="10">
    <location>
        <begin position="65"/>
        <end position="85"/>
    </location>
</feature>
<keyword evidence="10" id="KW-0915">Sodium</keyword>
<organism evidence="11 12">
    <name type="scientific">Massiliimalia timonensis</name>
    <dbReference type="NCBI Taxonomy" id="1987501"/>
    <lineage>
        <taxon>Bacteria</taxon>
        <taxon>Bacillati</taxon>
        <taxon>Bacillota</taxon>
        <taxon>Clostridia</taxon>
        <taxon>Eubacteriales</taxon>
        <taxon>Oscillospiraceae</taxon>
        <taxon>Massiliimalia</taxon>
    </lineage>
</organism>
<feature type="binding site" evidence="10">
    <location>
        <position position="78"/>
    </location>
    <ligand>
        <name>Na(+)</name>
        <dbReference type="ChEBI" id="CHEBI:29101"/>
        <note>structural</note>
    </ligand>
</feature>
<gene>
    <name evidence="10 11" type="primary">crcB</name>
    <name evidence="10" type="synonym">fluC</name>
    <name evidence="11" type="ORF">H8702_05820</name>
</gene>
<protein>
    <recommendedName>
        <fullName evidence="10">Fluoride-specific ion channel FluC</fullName>
    </recommendedName>
</protein>
<evidence type="ECO:0000256" key="2">
    <source>
        <dbReference type="ARBA" id="ARBA00022475"/>
    </source>
</evidence>
<feature type="transmembrane region" description="Helical" evidence="10">
    <location>
        <begin position="32"/>
        <end position="56"/>
    </location>
</feature>
<dbReference type="GO" id="GO:0046872">
    <property type="term" value="F:metal ion binding"/>
    <property type="evidence" value="ECO:0007669"/>
    <property type="project" value="UniProtKB-KW"/>
</dbReference>
<evidence type="ECO:0000256" key="4">
    <source>
        <dbReference type="ARBA" id="ARBA00022989"/>
    </source>
</evidence>
<dbReference type="PANTHER" id="PTHR28259:SF1">
    <property type="entry name" value="FLUORIDE EXPORT PROTEIN 1-RELATED"/>
    <property type="match status" value="1"/>
</dbReference>
<keyword evidence="2 10" id="KW-1003">Cell membrane</keyword>
<dbReference type="PANTHER" id="PTHR28259">
    <property type="entry name" value="FLUORIDE EXPORT PROTEIN 1-RELATED"/>
    <property type="match status" value="1"/>
</dbReference>
<dbReference type="EMBL" id="JACRTL010000002">
    <property type="protein sequence ID" value="MBC8610640.1"/>
    <property type="molecule type" value="Genomic_DNA"/>
</dbReference>
<comment type="subcellular location">
    <subcellularLocation>
        <location evidence="1 10">Cell membrane</location>
        <topology evidence="1 10">Multi-pass membrane protein</topology>
    </subcellularLocation>
</comment>
<keyword evidence="12" id="KW-1185">Reference proteome</keyword>
<comment type="activity regulation">
    <text evidence="10">Na(+) is not transported, but it plays an essential structural role and its presence is essential for fluoride channel function.</text>
</comment>
<proteinExistence type="inferred from homology"/>
<evidence type="ECO:0000256" key="9">
    <source>
        <dbReference type="ARBA" id="ARBA00049940"/>
    </source>
</evidence>
<evidence type="ECO:0000256" key="7">
    <source>
        <dbReference type="ARBA" id="ARBA00035120"/>
    </source>
</evidence>
<keyword evidence="3 10" id="KW-0812">Transmembrane</keyword>
<keyword evidence="10" id="KW-0479">Metal-binding</keyword>
<dbReference type="GO" id="GO:0140114">
    <property type="term" value="P:cellular detoxification of fluoride"/>
    <property type="evidence" value="ECO:0007669"/>
    <property type="project" value="UniProtKB-UniRule"/>
</dbReference>
<evidence type="ECO:0000256" key="8">
    <source>
        <dbReference type="ARBA" id="ARBA00035585"/>
    </source>
</evidence>
<evidence type="ECO:0000256" key="1">
    <source>
        <dbReference type="ARBA" id="ARBA00004651"/>
    </source>
</evidence>